<evidence type="ECO:0000313" key="3">
    <source>
        <dbReference type="Proteomes" id="UP001151529"/>
    </source>
</evidence>
<evidence type="ECO:0000313" key="2">
    <source>
        <dbReference type="EMBL" id="KAJ6707680.1"/>
    </source>
</evidence>
<sequence length="366" mass="41545">MDESWRMRMGMPSVPRRRSMEDIATARHFMEARFDPDDFSDVFGGPPRSVLSRKFSADSTRSSSSPYEQIFLPPTEFVSAGRTNGGSSLPAFRIPATVEGLYSDVLGLSEEGRTSRQRSRSNSKSKSNSSSVLSSEGLSPRRRPVTGDDVALSSFASKLRPINVPYRWKSNKMRWKSNKMRPAEEQPSFSCNHTDTYYMENEYINENLRNNSYFKVSRQVSSPETTSPEPHSYRSLKVSLDDLELNSPSTPVSSVGVQCDTMLEEKMEQDEDEDEDEDEVMSSYVIEINSNHQEGTAEAVSIDEAIAWAKEKSQSQSFGRQHENVLIDHHSDELEERLDMHDFVGHQMDGHGSRHFMSKVNHFFPP</sequence>
<reference evidence="2" key="2">
    <citation type="journal article" date="2023" name="Int. J. Mol. Sci.">
        <title>De Novo Assembly and Annotation of 11 Diverse Shrub Willow (Salix) Genomes Reveals Novel Gene Organization in Sex-Linked Regions.</title>
        <authorList>
            <person name="Hyden B."/>
            <person name="Feng K."/>
            <person name="Yates T.B."/>
            <person name="Jawdy S."/>
            <person name="Cereghino C."/>
            <person name="Smart L.B."/>
            <person name="Muchero W."/>
        </authorList>
    </citation>
    <scope>NUCLEOTIDE SEQUENCE [LARGE SCALE GENOMIC DNA]</scope>
    <source>
        <tissue evidence="2">Shoot tip</tissue>
    </source>
</reference>
<keyword evidence="3" id="KW-1185">Reference proteome</keyword>
<dbReference type="AlphaFoldDB" id="A0A9Q0QJ73"/>
<feature type="compositionally biased region" description="Low complexity" evidence="1">
    <location>
        <begin position="124"/>
        <end position="138"/>
    </location>
</feature>
<gene>
    <name evidence="2" type="ORF">OIU85_027992</name>
</gene>
<dbReference type="OrthoDB" id="1717591at2759"/>
<name>A0A9Q0QJ73_SALVM</name>
<feature type="region of interest" description="Disordered" evidence="1">
    <location>
        <begin position="109"/>
        <end position="145"/>
    </location>
</feature>
<comment type="caution">
    <text evidence="2">The sequence shown here is derived from an EMBL/GenBank/DDBJ whole genome shotgun (WGS) entry which is preliminary data.</text>
</comment>
<reference evidence="2" key="1">
    <citation type="submission" date="2022-11" db="EMBL/GenBank/DDBJ databases">
        <authorList>
            <person name="Hyden B.L."/>
            <person name="Feng K."/>
            <person name="Yates T."/>
            <person name="Jawdy S."/>
            <person name="Smart L.B."/>
            <person name="Muchero W."/>
        </authorList>
    </citation>
    <scope>NUCLEOTIDE SEQUENCE</scope>
    <source>
        <tissue evidence="2">Shoot tip</tissue>
    </source>
</reference>
<dbReference type="Proteomes" id="UP001151529">
    <property type="component" value="Chromosome 4"/>
</dbReference>
<dbReference type="EMBL" id="JAPFFL010000008">
    <property type="protein sequence ID" value="KAJ6707680.1"/>
    <property type="molecule type" value="Genomic_DNA"/>
</dbReference>
<accession>A0A9Q0QJ73</accession>
<evidence type="ECO:0000256" key="1">
    <source>
        <dbReference type="SAM" id="MobiDB-lite"/>
    </source>
</evidence>
<proteinExistence type="predicted"/>
<keyword evidence="2" id="KW-0418">Kinase</keyword>
<organism evidence="2 3">
    <name type="scientific">Salix viminalis</name>
    <name type="common">Common osier</name>
    <name type="synonym">Basket willow</name>
    <dbReference type="NCBI Taxonomy" id="40686"/>
    <lineage>
        <taxon>Eukaryota</taxon>
        <taxon>Viridiplantae</taxon>
        <taxon>Streptophyta</taxon>
        <taxon>Embryophyta</taxon>
        <taxon>Tracheophyta</taxon>
        <taxon>Spermatophyta</taxon>
        <taxon>Magnoliopsida</taxon>
        <taxon>eudicotyledons</taxon>
        <taxon>Gunneridae</taxon>
        <taxon>Pentapetalae</taxon>
        <taxon>rosids</taxon>
        <taxon>fabids</taxon>
        <taxon>Malpighiales</taxon>
        <taxon>Salicaceae</taxon>
        <taxon>Saliceae</taxon>
        <taxon>Salix</taxon>
    </lineage>
</organism>
<protein>
    <submittedName>
        <fullName evidence="2">AUXILIN/CYCLIN G-ASSOCIATED KINASE-RELATED</fullName>
    </submittedName>
</protein>
<dbReference type="GO" id="GO:0016301">
    <property type="term" value="F:kinase activity"/>
    <property type="evidence" value="ECO:0007669"/>
    <property type="project" value="UniProtKB-KW"/>
</dbReference>
<keyword evidence="2" id="KW-0808">Transferase</keyword>